<keyword evidence="1" id="KW-0472">Membrane</keyword>
<feature type="transmembrane region" description="Helical" evidence="1">
    <location>
        <begin position="243"/>
        <end position="266"/>
    </location>
</feature>
<keyword evidence="1" id="KW-1133">Transmembrane helix</keyword>
<reference evidence="3" key="2">
    <citation type="submission" date="2025-08" db="UniProtKB">
        <authorList>
            <consortium name="RefSeq"/>
        </authorList>
    </citation>
    <scope>IDENTIFICATION</scope>
</reference>
<accession>A0ABM3LPG9</accession>
<feature type="transmembrane region" description="Helical" evidence="1">
    <location>
        <begin position="147"/>
        <end position="170"/>
    </location>
</feature>
<evidence type="ECO:0000313" key="3">
    <source>
        <dbReference type="RefSeq" id="XP_052740933.1"/>
    </source>
</evidence>
<protein>
    <submittedName>
        <fullName evidence="3">Protein lifeguard 1-like</fullName>
    </submittedName>
</protein>
<evidence type="ECO:0000256" key="1">
    <source>
        <dbReference type="SAM" id="Phobius"/>
    </source>
</evidence>
<dbReference type="Proteomes" id="UP001652582">
    <property type="component" value="Chromosome 2"/>
</dbReference>
<reference evidence="2" key="1">
    <citation type="submission" date="2025-05" db="UniProtKB">
        <authorList>
            <consortium name="RefSeq"/>
        </authorList>
    </citation>
    <scope>NUCLEOTIDE SEQUENCE [LARGE SCALE GENOMIC DNA]</scope>
</reference>
<proteinExistence type="predicted"/>
<sequence length="270" mass="30328">MDINKNIDIEEKQRDGKTDICSIECEPQDTVLEKVVNRQRDAVVESAHRKLKVPNMWVQFQKTIRNTSTRSNDHELGRQSADRAKHFQPEGSGGGGGFVYDRSRNGFVLKVFVILLVMLAVTAMYAVIVAAMSNVVAVFTSIIKTHIIMYALLATSITVAVCLMLALSSFDFTAWYLYLVVIMCVFAALSLMLLIGSAFFGIRFKLMHTIMLYVGTLIQVVLLIMELQMILGGRSIEMGEDEYVLAAYCLYTSIINLFLHFVKILADLDF</sequence>
<name>A0ABM3LPG9_BICAN</name>
<feature type="transmembrane region" description="Helical" evidence="1">
    <location>
        <begin position="212"/>
        <end position="231"/>
    </location>
</feature>
<keyword evidence="2" id="KW-1185">Reference proteome</keyword>
<feature type="transmembrane region" description="Helical" evidence="1">
    <location>
        <begin position="107"/>
        <end position="140"/>
    </location>
</feature>
<dbReference type="RefSeq" id="XP_052740933.1">
    <property type="nucleotide sequence ID" value="XM_052884973.1"/>
</dbReference>
<gene>
    <name evidence="3" type="primary">LOC112050271</name>
</gene>
<evidence type="ECO:0000313" key="2">
    <source>
        <dbReference type="Proteomes" id="UP001652582"/>
    </source>
</evidence>
<organism evidence="2 3">
    <name type="scientific">Bicyclus anynana</name>
    <name type="common">Squinting bush brown butterfly</name>
    <dbReference type="NCBI Taxonomy" id="110368"/>
    <lineage>
        <taxon>Eukaryota</taxon>
        <taxon>Metazoa</taxon>
        <taxon>Ecdysozoa</taxon>
        <taxon>Arthropoda</taxon>
        <taxon>Hexapoda</taxon>
        <taxon>Insecta</taxon>
        <taxon>Pterygota</taxon>
        <taxon>Neoptera</taxon>
        <taxon>Endopterygota</taxon>
        <taxon>Lepidoptera</taxon>
        <taxon>Glossata</taxon>
        <taxon>Ditrysia</taxon>
        <taxon>Papilionoidea</taxon>
        <taxon>Nymphalidae</taxon>
        <taxon>Satyrinae</taxon>
        <taxon>Satyrini</taxon>
        <taxon>Mycalesina</taxon>
        <taxon>Bicyclus</taxon>
    </lineage>
</organism>
<keyword evidence="1" id="KW-0812">Transmembrane</keyword>
<dbReference type="GeneID" id="112050271"/>
<feature type="transmembrane region" description="Helical" evidence="1">
    <location>
        <begin position="176"/>
        <end position="200"/>
    </location>
</feature>